<protein>
    <submittedName>
        <fullName evidence="2">F-box domain, Leucine-rich repeat domain, L domain-like protein</fullName>
    </submittedName>
</protein>
<dbReference type="InterPro" id="IPR036047">
    <property type="entry name" value="F-box-like_dom_sf"/>
</dbReference>
<accession>A0A2U1NZK0</accession>
<dbReference type="Gene3D" id="1.20.1280.50">
    <property type="match status" value="2"/>
</dbReference>
<comment type="caution">
    <text evidence="2">The sequence shown here is derived from an EMBL/GenBank/DDBJ whole genome shotgun (WGS) entry which is preliminary data.</text>
</comment>
<gene>
    <name evidence="2" type="ORF">CTI12_AA210620</name>
</gene>
<keyword evidence="3" id="KW-1185">Reference proteome</keyword>
<organism evidence="2 3">
    <name type="scientific">Artemisia annua</name>
    <name type="common">Sweet wormwood</name>
    <dbReference type="NCBI Taxonomy" id="35608"/>
    <lineage>
        <taxon>Eukaryota</taxon>
        <taxon>Viridiplantae</taxon>
        <taxon>Streptophyta</taxon>
        <taxon>Embryophyta</taxon>
        <taxon>Tracheophyta</taxon>
        <taxon>Spermatophyta</taxon>
        <taxon>Magnoliopsida</taxon>
        <taxon>eudicotyledons</taxon>
        <taxon>Gunneridae</taxon>
        <taxon>Pentapetalae</taxon>
        <taxon>asterids</taxon>
        <taxon>campanulids</taxon>
        <taxon>Asterales</taxon>
        <taxon>Asteraceae</taxon>
        <taxon>Asteroideae</taxon>
        <taxon>Anthemideae</taxon>
        <taxon>Artemisiinae</taxon>
        <taxon>Artemisia</taxon>
    </lineage>
</organism>
<evidence type="ECO:0000313" key="2">
    <source>
        <dbReference type="EMBL" id="PWA78860.1"/>
    </source>
</evidence>
<dbReference type="SUPFAM" id="SSF81383">
    <property type="entry name" value="F-box domain"/>
    <property type="match status" value="2"/>
</dbReference>
<dbReference type="InterPro" id="IPR044809">
    <property type="entry name" value="AUF1-like"/>
</dbReference>
<name>A0A2U1NZK0_ARTAN</name>
<dbReference type="OrthoDB" id="1065058at2759"/>
<dbReference type="CDD" id="cd09917">
    <property type="entry name" value="F-box_SF"/>
    <property type="match status" value="2"/>
</dbReference>
<dbReference type="InterPro" id="IPR001810">
    <property type="entry name" value="F-box_dom"/>
</dbReference>
<dbReference type="Proteomes" id="UP000245207">
    <property type="component" value="Unassembled WGS sequence"/>
</dbReference>
<dbReference type="EMBL" id="PKPP01001931">
    <property type="protein sequence ID" value="PWA78860.1"/>
    <property type="molecule type" value="Genomic_DNA"/>
</dbReference>
<sequence>MPNARSVPNIDCDSGDTTYTQDHYLKMNEIKKLNAENAFTSFSDLPEDIVFQILNKLTDLKTLCLCKHVSRRFYHIVLQVEAISFTCFTNPFVDHSYLATFGSAIKSLMKFERVKSLCIQLPSSLDKSFSVQVEGDTTYTQDHYLKMNEIKKLNAENAFTSFSDLPEDIVFQILNKLTDLKTLCLCKHVSRRFYHIVLQVEAISFTCFTNPFVDHSYLATFGSAIKSLMKFERVKSLCIQLPSSLDNHSLCKWKVNFKVKFDSFIYLSPNSVCLKKEFKANESAHQEGEEDMALTLIKAEMLACLGDMIYMITLLSHIIRLPMLEEVSITDSRKRGKVSVSGRKVAEVRNWLSSPSDETIAQKLKYFLTARRVSRCYVPLLEFSGYVMTGVKLYVVHWNDPVDYANVSFMKSDNDDAFEDKEEAVYNEAVMEIFKKHIDRIVRVDL</sequence>
<feature type="domain" description="F-box" evidence="1">
    <location>
        <begin position="165"/>
        <end position="207"/>
    </location>
</feature>
<reference evidence="2 3" key="1">
    <citation type="journal article" date="2018" name="Mol. Plant">
        <title>The genome of Artemisia annua provides insight into the evolution of Asteraceae family and artemisinin biosynthesis.</title>
        <authorList>
            <person name="Shen Q."/>
            <person name="Zhang L."/>
            <person name="Liao Z."/>
            <person name="Wang S."/>
            <person name="Yan T."/>
            <person name="Shi P."/>
            <person name="Liu M."/>
            <person name="Fu X."/>
            <person name="Pan Q."/>
            <person name="Wang Y."/>
            <person name="Lv Z."/>
            <person name="Lu X."/>
            <person name="Zhang F."/>
            <person name="Jiang W."/>
            <person name="Ma Y."/>
            <person name="Chen M."/>
            <person name="Hao X."/>
            <person name="Li L."/>
            <person name="Tang Y."/>
            <person name="Lv G."/>
            <person name="Zhou Y."/>
            <person name="Sun X."/>
            <person name="Brodelius P.E."/>
            <person name="Rose J.K.C."/>
            <person name="Tang K."/>
        </authorList>
    </citation>
    <scope>NUCLEOTIDE SEQUENCE [LARGE SCALE GENOMIC DNA]</scope>
    <source>
        <strain evidence="3">cv. Huhao1</strain>
        <tissue evidence="2">Leaf</tissue>
    </source>
</reference>
<dbReference type="Pfam" id="PF12937">
    <property type="entry name" value="F-box-like"/>
    <property type="match status" value="2"/>
</dbReference>
<proteinExistence type="predicted"/>
<evidence type="ECO:0000313" key="3">
    <source>
        <dbReference type="Proteomes" id="UP000245207"/>
    </source>
</evidence>
<dbReference type="AlphaFoldDB" id="A0A2U1NZK0"/>
<feature type="domain" description="F-box" evidence="1">
    <location>
        <begin position="45"/>
        <end position="87"/>
    </location>
</feature>
<dbReference type="PANTHER" id="PTHR31215">
    <property type="entry name" value="OS05G0510400 PROTEIN-RELATED"/>
    <property type="match status" value="1"/>
</dbReference>
<evidence type="ECO:0000259" key="1">
    <source>
        <dbReference type="SMART" id="SM00256"/>
    </source>
</evidence>
<dbReference type="SMART" id="SM00256">
    <property type="entry name" value="FBOX"/>
    <property type="match status" value="2"/>
</dbReference>